<evidence type="ECO:0000259" key="8">
    <source>
        <dbReference type="PROSITE" id="PS50850"/>
    </source>
</evidence>
<feature type="transmembrane region" description="Helical" evidence="7">
    <location>
        <begin position="312"/>
        <end position="332"/>
    </location>
</feature>
<evidence type="ECO:0000256" key="1">
    <source>
        <dbReference type="ARBA" id="ARBA00004141"/>
    </source>
</evidence>
<organism evidence="9">
    <name type="scientific">Aquifex aeolicus</name>
    <dbReference type="NCBI Taxonomy" id="63363"/>
    <lineage>
        <taxon>Bacteria</taxon>
        <taxon>Pseudomonadati</taxon>
        <taxon>Aquificota</taxon>
        <taxon>Aquificia</taxon>
        <taxon>Aquificales</taxon>
        <taxon>Aquificaceae</taxon>
        <taxon>Aquifex</taxon>
    </lineage>
</organism>
<feature type="transmembrane region" description="Helical" evidence="7">
    <location>
        <begin position="344"/>
        <end position="367"/>
    </location>
</feature>
<dbReference type="PROSITE" id="PS50850">
    <property type="entry name" value="MFS"/>
    <property type="match status" value="1"/>
</dbReference>
<feature type="transmembrane region" description="Helical" evidence="7">
    <location>
        <begin position="82"/>
        <end position="100"/>
    </location>
</feature>
<dbReference type="InterPro" id="IPR011701">
    <property type="entry name" value="MFS"/>
</dbReference>
<dbReference type="GO" id="GO:0042128">
    <property type="term" value="P:nitrate assimilation"/>
    <property type="evidence" value="ECO:0007669"/>
    <property type="project" value="UniProtKB-KW"/>
</dbReference>
<feature type="transmembrane region" description="Helical" evidence="7">
    <location>
        <begin position="210"/>
        <end position="233"/>
    </location>
</feature>
<dbReference type="InterPro" id="IPR020846">
    <property type="entry name" value="MFS_dom"/>
</dbReference>
<evidence type="ECO:0000256" key="4">
    <source>
        <dbReference type="ARBA" id="ARBA00022989"/>
    </source>
</evidence>
<reference evidence="9" key="1">
    <citation type="journal article" date="2020" name="mSystems">
        <title>Genome- and Community-Level Interaction Insights into Carbon Utilization and Element Cycling Functions of Hydrothermarchaeota in Hydrothermal Sediment.</title>
        <authorList>
            <person name="Zhou Z."/>
            <person name="Liu Y."/>
            <person name="Xu W."/>
            <person name="Pan J."/>
            <person name="Luo Z.H."/>
            <person name="Li M."/>
        </authorList>
    </citation>
    <scope>NUCLEOTIDE SEQUENCE [LARGE SCALE GENOMIC DNA]</scope>
    <source>
        <strain evidence="9">HyVt-501</strain>
    </source>
</reference>
<dbReference type="EMBL" id="DRNB01000112">
    <property type="protein sequence ID" value="HHJ63853.1"/>
    <property type="molecule type" value="Genomic_DNA"/>
</dbReference>
<keyword evidence="5" id="KW-0534">Nitrate assimilation</keyword>
<dbReference type="Gene3D" id="1.20.1250.20">
    <property type="entry name" value="MFS general substrate transporter like domains"/>
    <property type="match status" value="2"/>
</dbReference>
<feature type="transmembrane region" description="Helical" evidence="7">
    <location>
        <begin position="17"/>
        <end position="40"/>
    </location>
</feature>
<feature type="transmembrane region" description="Helical" evidence="7">
    <location>
        <begin position="404"/>
        <end position="425"/>
    </location>
</feature>
<feature type="transmembrane region" description="Helical" evidence="7">
    <location>
        <begin position="472"/>
        <end position="499"/>
    </location>
</feature>
<dbReference type="GO" id="GO:0015112">
    <property type="term" value="F:nitrate transmembrane transporter activity"/>
    <property type="evidence" value="ECO:0007669"/>
    <property type="project" value="InterPro"/>
</dbReference>
<evidence type="ECO:0000256" key="7">
    <source>
        <dbReference type="SAM" id="Phobius"/>
    </source>
</evidence>
<dbReference type="GO" id="GO:0016020">
    <property type="term" value="C:membrane"/>
    <property type="evidence" value="ECO:0007669"/>
    <property type="project" value="UniProtKB-SubCell"/>
</dbReference>
<evidence type="ECO:0000256" key="3">
    <source>
        <dbReference type="ARBA" id="ARBA00022692"/>
    </source>
</evidence>
<feature type="transmembrane region" description="Helical" evidence="7">
    <location>
        <begin position="106"/>
        <end position="128"/>
    </location>
</feature>
<accession>A0A7C5Q2G0</accession>
<evidence type="ECO:0000313" key="9">
    <source>
        <dbReference type="EMBL" id="HHJ63853.1"/>
    </source>
</evidence>
<feature type="transmembrane region" description="Helical" evidence="7">
    <location>
        <begin position="140"/>
        <end position="158"/>
    </location>
</feature>
<name>A0A7C5Q2G0_AQUAO</name>
<feature type="domain" description="Major facilitator superfamily (MFS) profile" evidence="8">
    <location>
        <begin position="16"/>
        <end position="431"/>
    </location>
</feature>
<feature type="transmembrane region" description="Helical" evidence="7">
    <location>
        <begin position="170"/>
        <end position="189"/>
    </location>
</feature>
<dbReference type="AlphaFoldDB" id="A0A7C5Q2G0"/>
<feature type="transmembrane region" description="Helical" evidence="7">
    <location>
        <begin position="52"/>
        <end position="70"/>
    </location>
</feature>
<dbReference type="InterPro" id="IPR036259">
    <property type="entry name" value="MFS_trans_sf"/>
</dbReference>
<evidence type="ECO:0000256" key="6">
    <source>
        <dbReference type="ARBA" id="ARBA00023136"/>
    </source>
</evidence>
<feature type="transmembrane region" description="Helical" evidence="7">
    <location>
        <begin position="374"/>
        <end position="392"/>
    </location>
</feature>
<proteinExistence type="inferred from homology"/>
<dbReference type="Pfam" id="PF07690">
    <property type="entry name" value="MFS_1"/>
    <property type="match status" value="1"/>
</dbReference>
<comment type="caution">
    <text evidence="9">The sequence shown here is derived from an EMBL/GenBank/DDBJ whole genome shotgun (WGS) entry which is preliminary data.</text>
</comment>
<keyword evidence="6 7" id="KW-0472">Membrane</keyword>
<feature type="transmembrane region" description="Helical" evidence="7">
    <location>
        <begin position="253"/>
        <end position="272"/>
    </location>
</feature>
<dbReference type="Proteomes" id="UP000885792">
    <property type="component" value="Unassembled WGS sequence"/>
</dbReference>
<gene>
    <name evidence="9" type="ORF">ENJ61_03000</name>
</gene>
<dbReference type="PANTHER" id="PTHR23515">
    <property type="entry name" value="HIGH-AFFINITY NITRATE TRANSPORTER 2.3"/>
    <property type="match status" value="1"/>
</dbReference>
<dbReference type="InterPro" id="IPR044772">
    <property type="entry name" value="NO3_transporter"/>
</dbReference>
<keyword evidence="4 7" id="KW-1133">Transmembrane helix</keyword>
<dbReference type="SUPFAM" id="SSF103473">
    <property type="entry name" value="MFS general substrate transporter"/>
    <property type="match status" value="1"/>
</dbReference>
<evidence type="ECO:0000256" key="2">
    <source>
        <dbReference type="ARBA" id="ARBA00008432"/>
    </source>
</evidence>
<comment type="subcellular location">
    <subcellularLocation>
        <location evidence="1">Membrane</location>
        <topology evidence="1">Multi-pass membrane protein</topology>
    </subcellularLocation>
</comment>
<protein>
    <submittedName>
        <fullName evidence="9">MFS transporter</fullName>
    </submittedName>
</protein>
<comment type="similarity">
    <text evidence="2">Belongs to the major facilitator superfamily. Nitrate/nitrite porter (TC 2.A.1.8) family.</text>
</comment>
<keyword evidence="3 7" id="KW-0812">Transmembrane</keyword>
<sequence length="508" mass="55945">MGSVTVGGKRTNKIEQLILAAVSFFWCFLMWFSTAAFSAAIIEHYNLSRAEFAVLASSAIWLAPIGRVIAGFLADKIGAHRTFPLILTYTGIACIASAFVEDYDTFFLLRVIVASAGISFVVGIQHVAQWFEEHEIGTAEGLYAGTGNVGAGVGAMMLPRIYGTDYKTAFIHLGIVAFILAFLYILRGVPARSEEIAARAKKHASLKRMFYIFTRWGAIALMLQYAMSFGYEIALNAWLPGYYKLGFEEHLKALGYTTTAAMGVAAGTFAAVQSFNASLWRPFSGYISDMFQKHRWTPWPFLNKTEPWAPRLHWVFTSMVLITILSIGLTIAGRTGHLTTSVLILAFLGFCISTGTGSCFGLVPILFKKYPGIATGFIGGISTTGGIIYPLVFGRVENIHDGYAVIAIFMFIPFMLWFIFAFGWFRKRVTGDEGLGTKEAWGLVEEEADELPVDREAEAIADIEEMRKKEKWLVWGMFVLGLEAALAVFQTIFSLYMALTGKGGLGGH</sequence>
<evidence type="ECO:0000256" key="5">
    <source>
        <dbReference type="ARBA" id="ARBA00023063"/>
    </source>
</evidence>